<feature type="compositionally biased region" description="Polar residues" evidence="1">
    <location>
        <begin position="165"/>
        <end position="179"/>
    </location>
</feature>
<dbReference type="NCBIfam" id="TIGR02747">
    <property type="entry name" value="TraV"/>
    <property type="match status" value="1"/>
</dbReference>
<evidence type="ECO:0000313" key="4">
    <source>
        <dbReference type="Proteomes" id="UP000683551"/>
    </source>
</evidence>
<dbReference type="InterPro" id="IPR014118">
    <property type="entry name" value="T4SS_TraV"/>
</dbReference>
<dbReference type="RefSeq" id="WP_273145203.1">
    <property type="nucleotide sequence ID" value="NZ_CP053675.1"/>
</dbReference>
<dbReference type="Proteomes" id="UP000683551">
    <property type="component" value="Chromosome"/>
</dbReference>
<organism evidence="3 4">
    <name type="scientific">Ferrovum myxofaciens</name>
    <dbReference type="NCBI Taxonomy" id="416213"/>
    <lineage>
        <taxon>Bacteria</taxon>
        <taxon>Pseudomonadati</taxon>
        <taxon>Pseudomonadota</taxon>
        <taxon>Betaproteobacteria</taxon>
        <taxon>Ferrovales</taxon>
        <taxon>Ferrovaceae</taxon>
        <taxon>Ferrovum</taxon>
    </lineage>
</organism>
<reference evidence="3" key="1">
    <citation type="submission" date="2021-02" db="EMBL/GenBank/DDBJ databases">
        <title>Comparative genomics of Ferrovum myxofaciens strains, predominant extremophile bacteria forming large biofilm stalactites in acid mine ecosystems.</title>
        <authorList>
            <person name="Burkartova K."/>
            <person name="Ridl J."/>
            <person name="Pajer P."/>
            <person name="Falteisek L."/>
        </authorList>
    </citation>
    <scope>NUCLEOTIDE SEQUENCE</scope>
    <source>
        <strain evidence="3">MI1III</strain>
    </source>
</reference>
<evidence type="ECO:0000256" key="1">
    <source>
        <dbReference type="SAM" id="MobiDB-lite"/>
    </source>
</evidence>
<dbReference type="Pfam" id="PF09676">
    <property type="entry name" value="TraV"/>
    <property type="match status" value="1"/>
</dbReference>
<keyword evidence="3" id="KW-0449">Lipoprotein</keyword>
<accession>A0A9E6MZ60</accession>
<feature type="chain" id="PRO_5039261542" evidence="2">
    <location>
        <begin position="21"/>
        <end position="194"/>
    </location>
</feature>
<feature type="region of interest" description="Disordered" evidence="1">
    <location>
        <begin position="152"/>
        <end position="194"/>
    </location>
</feature>
<protein>
    <submittedName>
        <fullName evidence="3">Type IV conjugative transfer system lipoprotein TraV</fullName>
    </submittedName>
</protein>
<sequence length="194" mass="20855">MRNKVLITLLGFSGLLGGCASMLNPAGSSDFDCPGMPKGIVCKNPREVYDKTNGDLDTENVHYNSPNEPKVQNPASQTTASIAYQPSGNDLTQPEPLVTQTRVLRVWVAPWVDKNKDLHWPGLMFTKIQTSQWNYGEEAFDGIEPPIPHQIQPSTPDVTMPATAPQAQTNGPAGTNSPAGNAAVTPEPVVPPLQ</sequence>
<proteinExistence type="predicted"/>
<name>A0A9E6MZ60_9PROT</name>
<feature type="signal peptide" evidence="2">
    <location>
        <begin position="1"/>
        <end position="20"/>
    </location>
</feature>
<dbReference type="PROSITE" id="PS51257">
    <property type="entry name" value="PROKAR_LIPOPROTEIN"/>
    <property type="match status" value="1"/>
</dbReference>
<evidence type="ECO:0000313" key="3">
    <source>
        <dbReference type="EMBL" id="QWY77772.1"/>
    </source>
</evidence>
<evidence type="ECO:0000256" key="2">
    <source>
        <dbReference type="SAM" id="SignalP"/>
    </source>
</evidence>
<dbReference type="AlphaFoldDB" id="A0A9E6MZ60"/>
<gene>
    <name evidence="3" type="primary">traV</name>
    <name evidence="3" type="ORF">JZL65_01410</name>
</gene>
<keyword evidence="2" id="KW-0732">Signal</keyword>
<dbReference type="EMBL" id="CP071137">
    <property type="protein sequence ID" value="QWY77772.1"/>
    <property type="molecule type" value="Genomic_DNA"/>
</dbReference>